<dbReference type="InterPro" id="IPR006059">
    <property type="entry name" value="SBP"/>
</dbReference>
<dbReference type="Proteomes" id="UP000239047">
    <property type="component" value="Unassembled WGS sequence"/>
</dbReference>
<evidence type="ECO:0000313" key="2">
    <source>
        <dbReference type="Proteomes" id="UP000239047"/>
    </source>
</evidence>
<organism evidence="1 2">
    <name type="scientific">Jeotgalibacillus proteolyticus</name>
    <dbReference type="NCBI Taxonomy" id="2082395"/>
    <lineage>
        <taxon>Bacteria</taxon>
        <taxon>Bacillati</taxon>
        <taxon>Bacillota</taxon>
        <taxon>Bacilli</taxon>
        <taxon>Bacillales</taxon>
        <taxon>Caryophanaceae</taxon>
        <taxon>Jeotgalibacillus</taxon>
    </lineage>
</organism>
<dbReference type="CDD" id="cd14748">
    <property type="entry name" value="PBP2_UgpB"/>
    <property type="match status" value="1"/>
</dbReference>
<comment type="caution">
    <text evidence="1">The sequence shown here is derived from an EMBL/GenBank/DDBJ whole genome shotgun (WGS) entry which is preliminary data.</text>
</comment>
<dbReference type="EMBL" id="PREZ01000004">
    <property type="protein sequence ID" value="PPA70494.1"/>
    <property type="molecule type" value="Genomic_DNA"/>
</dbReference>
<keyword evidence="2" id="KW-1185">Reference proteome</keyword>
<dbReference type="PANTHER" id="PTHR43649:SF12">
    <property type="entry name" value="DIACETYLCHITOBIOSE BINDING PROTEIN DASA"/>
    <property type="match status" value="1"/>
</dbReference>
<reference evidence="1 2" key="1">
    <citation type="submission" date="2018-02" db="EMBL/GenBank/DDBJ databases">
        <title>Jeotgalibacillus proteolyticum sp. nov. a protease producing bacterium isolated from ocean sediments of Laizhou Bay.</title>
        <authorList>
            <person name="Li Y."/>
        </authorList>
    </citation>
    <scope>NUCLEOTIDE SEQUENCE [LARGE SCALE GENOMIC DNA]</scope>
    <source>
        <strain evidence="1 2">22-7</strain>
    </source>
</reference>
<protein>
    <submittedName>
        <fullName evidence="1">ABC transporter substrate-binding protein</fullName>
    </submittedName>
</protein>
<dbReference type="PANTHER" id="PTHR43649">
    <property type="entry name" value="ARABINOSE-BINDING PROTEIN-RELATED"/>
    <property type="match status" value="1"/>
</dbReference>
<dbReference type="Pfam" id="PF13416">
    <property type="entry name" value="SBP_bac_8"/>
    <property type="match status" value="1"/>
</dbReference>
<name>A0A2S5GC51_9BACL</name>
<dbReference type="AlphaFoldDB" id="A0A2S5GC51"/>
<dbReference type="Gene3D" id="3.40.190.10">
    <property type="entry name" value="Periplasmic binding protein-like II"/>
    <property type="match status" value="1"/>
</dbReference>
<proteinExistence type="predicted"/>
<dbReference type="SUPFAM" id="SSF53850">
    <property type="entry name" value="Periplasmic binding protein-like II"/>
    <property type="match status" value="1"/>
</dbReference>
<dbReference type="OrthoDB" id="9768630at2"/>
<dbReference type="InterPro" id="IPR050490">
    <property type="entry name" value="Bact_solute-bd_prot1"/>
</dbReference>
<sequence>MFTNTLHCNSYRCLYLVNKIKLLFLLIAFIKNYYNKNTCNKVKYHVIIMTARKKAKGEKHFMKKVSAFTLAVFLLSTFLVACGGDSDSGGGEEDNGKTNLTFWTPLSGGDGDFMKELVSEFNSENAEIEVELLNLKAEEYYTKMRTSVTSDQAPDVAIAHTSKLSELESANLIVSIEDAADSAGVEWDTFSENIVDATIIKDEHYAVPLDTHALIMYANNKILAEADLLDESGQPVIEDGEEGFIQFLEKIKENSPSGTFPLSATSTGDSPLRMWWTFYSQLGGELLNEEGSQAAFNNEQGLEALSFLGKMVEDDLWPKNIANGGELFTAQKAAIHINGVWMTGALENNEGLEFSAIPIPQVFDEQAMWGDSHLFVVPRQNEQSDEKKEASIVFANWIADHSSSWAQAGHVPSKPSVIESEEFQELPYRSDYAEIGEDVSYMPNTPKLTAINDVLKKHFNQYMTGDVSPEDTLSNAEEEVNNLLK</sequence>
<evidence type="ECO:0000313" key="1">
    <source>
        <dbReference type="EMBL" id="PPA70494.1"/>
    </source>
</evidence>
<accession>A0A2S5GC51</accession>
<gene>
    <name evidence="1" type="ORF">C4B60_13080</name>
</gene>